<dbReference type="CDD" id="cd04301">
    <property type="entry name" value="NAT_SF"/>
    <property type="match status" value="1"/>
</dbReference>
<reference evidence="2 3" key="1">
    <citation type="submission" date="2017-08" db="EMBL/GenBank/DDBJ databases">
        <title>Resequencing and Reannotation of the genome of Pyrococcus furiosus type strain DSM3638.</title>
        <authorList>
            <person name="Reichelt R.M."/>
            <person name="Bunk B."/>
        </authorList>
    </citation>
    <scope>NUCLEOTIDE SEQUENCE [LARGE SCALE GENOMIC DNA]</scope>
    <source>
        <strain evidence="2 3">DSM 3638</strain>
    </source>
</reference>
<feature type="domain" description="N-acetyltransferase" evidence="1">
    <location>
        <begin position="4"/>
        <end position="156"/>
    </location>
</feature>
<dbReference type="Proteomes" id="UP000324354">
    <property type="component" value="Chromosome"/>
</dbReference>
<gene>
    <name evidence="2" type="ORF">PFDSM3638_04770</name>
</gene>
<dbReference type="PROSITE" id="PS51186">
    <property type="entry name" value="GNAT"/>
    <property type="match status" value="1"/>
</dbReference>
<organism evidence="2 3">
    <name type="scientific">Pyrococcus furiosus (strain ATCC 43587 / DSM 3638 / JCM 8422 / Vc1)</name>
    <dbReference type="NCBI Taxonomy" id="186497"/>
    <lineage>
        <taxon>Archaea</taxon>
        <taxon>Methanobacteriati</taxon>
        <taxon>Methanobacteriota</taxon>
        <taxon>Thermococci</taxon>
        <taxon>Thermococcales</taxon>
        <taxon>Thermococcaceae</taxon>
        <taxon>Pyrococcus</taxon>
    </lineage>
</organism>
<protein>
    <submittedName>
        <fullName evidence="2">N-acetyltransferase</fullName>
    </submittedName>
</protein>
<dbReference type="Pfam" id="PF00583">
    <property type="entry name" value="Acetyltransf_1"/>
    <property type="match status" value="1"/>
</dbReference>
<sequence>MMKPIIREAKPQDKPFIEEIAHLTWDGEDYLARVFDEWIKDGNFYVLELNGKVIGTVKLTLLPNRVSWMEGLRVHPNYHGRGFGKMLHNFIVEKGRMMASEGIIDALEFSPYFLNKKIIAMAEKNGFWVKARFFVASVRVGDFKPEEPIRIEPKLEDLTLGIIPVGWRFIKRSEEALEWIRKNAEVYEYNGLKFIGPKKETIFTPLEPGPAVLKALLPAMAWVAREKDKEEFNLMLSSSIKPVLSVFRRIGVYIWDDAKEPNVLVFRKKLKDKKGLIPFVNKWNYNKEY</sequence>
<name>A0A5C0XQS0_PYRFU</name>
<evidence type="ECO:0000259" key="1">
    <source>
        <dbReference type="PROSITE" id="PS51186"/>
    </source>
</evidence>
<dbReference type="InterPro" id="IPR000182">
    <property type="entry name" value="GNAT_dom"/>
</dbReference>
<evidence type="ECO:0000313" key="3">
    <source>
        <dbReference type="Proteomes" id="UP000324354"/>
    </source>
</evidence>
<dbReference type="SUPFAM" id="SSF55729">
    <property type="entry name" value="Acyl-CoA N-acyltransferases (Nat)"/>
    <property type="match status" value="1"/>
</dbReference>
<dbReference type="EMBL" id="CP023154">
    <property type="protein sequence ID" value="QEK78618.1"/>
    <property type="molecule type" value="Genomic_DNA"/>
</dbReference>
<dbReference type="AlphaFoldDB" id="A0A5C0XQS0"/>
<proteinExistence type="predicted"/>
<evidence type="ECO:0000313" key="2">
    <source>
        <dbReference type="EMBL" id="QEK78618.1"/>
    </source>
</evidence>
<accession>A0A5C0XQS0</accession>
<dbReference type="Gene3D" id="3.40.630.30">
    <property type="match status" value="1"/>
</dbReference>
<keyword evidence="2" id="KW-0808">Transferase</keyword>
<dbReference type="GO" id="GO:0016747">
    <property type="term" value="F:acyltransferase activity, transferring groups other than amino-acyl groups"/>
    <property type="evidence" value="ECO:0007669"/>
    <property type="project" value="InterPro"/>
</dbReference>
<dbReference type="InterPro" id="IPR016181">
    <property type="entry name" value="Acyl_CoA_acyltransferase"/>
</dbReference>